<evidence type="ECO:0000313" key="3">
    <source>
        <dbReference type="EMBL" id="KAF5362964.1"/>
    </source>
</evidence>
<accession>A0A8H5LMW8</accession>
<protein>
    <submittedName>
        <fullName evidence="3">Uncharacterized protein</fullName>
    </submittedName>
</protein>
<evidence type="ECO:0000256" key="1">
    <source>
        <dbReference type="SAM" id="MobiDB-lite"/>
    </source>
</evidence>
<gene>
    <name evidence="3" type="ORF">D9758_007050</name>
</gene>
<dbReference type="Proteomes" id="UP000559256">
    <property type="component" value="Unassembled WGS sequence"/>
</dbReference>
<dbReference type="EMBL" id="JAACJM010000036">
    <property type="protein sequence ID" value="KAF5362964.1"/>
    <property type="molecule type" value="Genomic_DNA"/>
</dbReference>
<keyword evidence="2" id="KW-1133">Transmembrane helix</keyword>
<dbReference type="AlphaFoldDB" id="A0A8H5LMW8"/>
<comment type="caution">
    <text evidence="3">The sequence shown here is derived from an EMBL/GenBank/DDBJ whole genome shotgun (WGS) entry which is preliminary data.</text>
</comment>
<evidence type="ECO:0000256" key="2">
    <source>
        <dbReference type="SAM" id="Phobius"/>
    </source>
</evidence>
<keyword evidence="2" id="KW-0472">Membrane</keyword>
<feature type="transmembrane region" description="Helical" evidence="2">
    <location>
        <begin position="12"/>
        <end position="29"/>
    </location>
</feature>
<organism evidence="3 4">
    <name type="scientific">Tetrapyrgos nigripes</name>
    <dbReference type="NCBI Taxonomy" id="182062"/>
    <lineage>
        <taxon>Eukaryota</taxon>
        <taxon>Fungi</taxon>
        <taxon>Dikarya</taxon>
        <taxon>Basidiomycota</taxon>
        <taxon>Agaricomycotina</taxon>
        <taxon>Agaricomycetes</taxon>
        <taxon>Agaricomycetidae</taxon>
        <taxon>Agaricales</taxon>
        <taxon>Marasmiineae</taxon>
        <taxon>Marasmiaceae</taxon>
        <taxon>Tetrapyrgos</taxon>
    </lineage>
</organism>
<evidence type="ECO:0000313" key="4">
    <source>
        <dbReference type="Proteomes" id="UP000559256"/>
    </source>
</evidence>
<reference evidence="3 4" key="1">
    <citation type="journal article" date="2020" name="ISME J.">
        <title>Uncovering the hidden diversity of litter-decomposition mechanisms in mushroom-forming fungi.</title>
        <authorList>
            <person name="Floudas D."/>
            <person name="Bentzer J."/>
            <person name="Ahren D."/>
            <person name="Johansson T."/>
            <person name="Persson P."/>
            <person name="Tunlid A."/>
        </authorList>
    </citation>
    <scope>NUCLEOTIDE SEQUENCE [LARGE SCALE GENOMIC DNA]</scope>
    <source>
        <strain evidence="3 4">CBS 291.85</strain>
    </source>
</reference>
<keyword evidence="2" id="KW-0812">Transmembrane</keyword>
<feature type="region of interest" description="Disordered" evidence="1">
    <location>
        <begin position="156"/>
        <end position="175"/>
    </location>
</feature>
<proteinExistence type="predicted"/>
<keyword evidence="4" id="KW-1185">Reference proteome</keyword>
<sequence length="279" mass="30627">MTIVLDDFKTFLALVPLVLALMSFLYVRLPAKLHLYLEFFFRVFDPQSRCAYRVFKMAQTVRQNPRLHAQCDIDAQAFSQKWDDGLYGRLELEDHSAAILYRRIRNGDMQSDSWFWNTMVHECSLVLEAEAASRNRSQISTSSSRTVSDIVPAGTSESFSQNAHPLPDSATSSAGNAVCSSASNATYASSSVEITVPEVALHSIDPDGTCCLEPRPAPIDTGLPTVALHTHSICSTTYTGSQSIIISTLQTEHAELEFADRAPSSSSPVVEMDAVNNLS</sequence>
<name>A0A8H5LMW8_9AGAR</name>